<dbReference type="InterPro" id="IPR001214">
    <property type="entry name" value="SET_dom"/>
</dbReference>
<dbReference type="STRING" id="247279.NIES1031_04855"/>
<accession>A0A1U7HY50</accession>
<keyword evidence="3" id="KW-1185">Reference proteome</keyword>
<dbReference type="PANTHER" id="PTHR12350">
    <property type="entry name" value="HISTONE-LYSINE N-METHYLTRANSFERASE-RELATED"/>
    <property type="match status" value="1"/>
</dbReference>
<dbReference type="InterPro" id="IPR053201">
    <property type="entry name" value="Flavunoidine_N-MTase"/>
</dbReference>
<dbReference type="SMART" id="SM00317">
    <property type="entry name" value="SET"/>
    <property type="match status" value="1"/>
</dbReference>
<dbReference type="InterPro" id="IPR046341">
    <property type="entry name" value="SET_dom_sf"/>
</dbReference>
<evidence type="ECO:0000313" key="2">
    <source>
        <dbReference type="EMBL" id="OKH28561.1"/>
    </source>
</evidence>
<dbReference type="Gene3D" id="2.170.270.10">
    <property type="entry name" value="SET domain"/>
    <property type="match status" value="1"/>
</dbReference>
<dbReference type="PANTHER" id="PTHR12350:SF19">
    <property type="entry name" value="SET DOMAIN-CONTAINING PROTEIN"/>
    <property type="match status" value="1"/>
</dbReference>
<gene>
    <name evidence="2" type="ORF">NIES1031_04855</name>
</gene>
<dbReference type="AlphaFoldDB" id="A0A1U7HY50"/>
<dbReference type="Proteomes" id="UP000185984">
    <property type="component" value="Unassembled WGS sequence"/>
</dbReference>
<evidence type="ECO:0000259" key="1">
    <source>
        <dbReference type="PROSITE" id="PS50280"/>
    </source>
</evidence>
<dbReference type="SUPFAM" id="SSF82199">
    <property type="entry name" value="SET domain"/>
    <property type="match status" value="1"/>
</dbReference>
<dbReference type="Pfam" id="PF00856">
    <property type="entry name" value="SET"/>
    <property type="match status" value="1"/>
</dbReference>
<comment type="caution">
    <text evidence="2">The sequence shown here is derived from an EMBL/GenBank/DDBJ whole genome shotgun (WGS) entry which is preliminary data.</text>
</comment>
<dbReference type="EMBL" id="MRCC01000003">
    <property type="protein sequence ID" value="OKH28561.1"/>
    <property type="molecule type" value="Genomic_DNA"/>
</dbReference>
<protein>
    <recommendedName>
        <fullName evidence="1">SET domain-containing protein</fullName>
    </recommendedName>
</protein>
<reference evidence="2 3" key="1">
    <citation type="submission" date="2016-11" db="EMBL/GenBank/DDBJ databases">
        <title>Draft Genome Sequences of Nine Cyanobacterial Strains from Diverse Habitats.</title>
        <authorList>
            <person name="Zhu T."/>
            <person name="Hou S."/>
            <person name="Lu X."/>
            <person name="Hess W.R."/>
        </authorList>
    </citation>
    <scope>NUCLEOTIDE SEQUENCE [LARGE SCALE GENOMIC DNA]</scope>
    <source>
        <strain evidence="2 3">5.2 s.c.1</strain>
    </source>
</reference>
<evidence type="ECO:0000313" key="3">
    <source>
        <dbReference type="Proteomes" id="UP000185984"/>
    </source>
</evidence>
<dbReference type="OrthoDB" id="279507at2"/>
<sequence>MVVLSEIFRLAKNEKFYIAKSRFGQGLFARKNIALGEKILEFTGDIIDFDKAVLKAPKYEGDPLQIGRNLYVNLEPPGRFVNHSCDPNAGIKNDVELVALKQIRAGEEIYFDYSTTMDEDYWVMQCGCGSTHCRRVIKDFKHLPSHVKRKYLELNVVQNFIATQYESTVTAKY</sequence>
<organism evidence="2 3">
    <name type="scientific">Chroogloeocystis siderophila 5.2 s.c.1</name>
    <dbReference type="NCBI Taxonomy" id="247279"/>
    <lineage>
        <taxon>Bacteria</taxon>
        <taxon>Bacillati</taxon>
        <taxon>Cyanobacteriota</taxon>
        <taxon>Cyanophyceae</taxon>
        <taxon>Oscillatoriophycideae</taxon>
        <taxon>Chroococcales</taxon>
        <taxon>Chroococcaceae</taxon>
        <taxon>Chroogloeocystis</taxon>
    </lineage>
</organism>
<dbReference type="PROSITE" id="PS50280">
    <property type="entry name" value="SET"/>
    <property type="match status" value="1"/>
</dbReference>
<name>A0A1U7HY50_9CHRO</name>
<proteinExistence type="predicted"/>
<dbReference type="RefSeq" id="WP_073548357.1">
    <property type="nucleotide sequence ID" value="NZ_CAWMVK010000023.1"/>
</dbReference>
<feature type="domain" description="SET" evidence="1">
    <location>
        <begin position="14"/>
        <end position="114"/>
    </location>
</feature>